<proteinExistence type="predicted"/>
<evidence type="ECO:0000256" key="1">
    <source>
        <dbReference type="SAM" id="MobiDB-lite"/>
    </source>
</evidence>
<dbReference type="WBParaSite" id="GPUH_0002410101-mRNA-1">
    <property type="protein sequence ID" value="GPUH_0002410101-mRNA-1"/>
    <property type="gene ID" value="GPUH_0002410101"/>
</dbReference>
<protein>
    <submittedName>
        <fullName evidence="4">TBP-binding domain-containing protein</fullName>
    </submittedName>
</protein>
<evidence type="ECO:0000313" key="3">
    <source>
        <dbReference type="Proteomes" id="UP000271098"/>
    </source>
</evidence>
<evidence type="ECO:0000313" key="4">
    <source>
        <dbReference type="WBParaSite" id="GPUH_0002410101-mRNA-1"/>
    </source>
</evidence>
<reference evidence="4" key="1">
    <citation type="submission" date="2016-06" db="UniProtKB">
        <authorList>
            <consortium name="WormBaseParasite"/>
        </authorList>
    </citation>
    <scope>IDENTIFICATION</scope>
</reference>
<name>A0A183ESY0_9BILA</name>
<reference evidence="2 3" key="2">
    <citation type="submission" date="2018-11" db="EMBL/GenBank/DDBJ databases">
        <authorList>
            <consortium name="Pathogen Informatics"/>
        </authorList>
    </citation>
    <scope>NUCLEOTIDE SEQUENCE [LARGE SCALE GENOMIC DNA]</scope>
</reference>
<gene>
    <name evidence="2" type="ORF">GPUH_LOCUS24072</name>
</gene>
<dbReference type="Proteomes" id="UP000271098">
    <property type="component" value="Unassembled WGS sequence"/>
</dbReference>
<sequence>MNGRGLTAEDVASMDTVIIDSTDNLADLLETVDISKPASSLPGNAEDDHPKSSEGTAVDSKTDTDVADNEFEQLIITLDDDDVPSSSGNGGAQGQFREFCYAHVLDTSSNVPQYEKLKETMARKVKFCFLLFSRKVEFCFFSLDFQKYFCEMS</sequence>
<feature type="region of interest" description="Disordered" evidence="1">
    <location>
        <begin position="36"/>
        <end position="65"/>
    </location>
</feature>
<dbReference type="EMBL" id="UYRT01099960">
    <property type="protein sequence ID" value="VDN42354.1"/>
    <property type="molecule type" value="Genomic_DNA"/>
</dbReference>
<keyword evidence="3" id="KW-1185">Reference proteome</keyword>
<organism evidence="4">
    <name type="scientific">Gongylonema pulchrum</name>
    <dbReference type="NCBI Taxonomy" id="637853"/>
    <lineage>
        <taxon>Eukaryota</taxon>
        <taxon>Metazoa</taxon>
        <taxon>Ecdysozoa</taxon>
        <taxon>Nematoda</taxon>
        <taxon>Chromadorea</taxon>
        <taxon>Rhabditida</taxon>
        <taxon>Spirurina</taxon>
        <taxon>Spiruromorpha</taxon>
        <taxon>Spiruroidea</taxon>
        <taxon>Gongylonematidae</taxon>
        <taxon>Gongylonema</taxon>
    </lineage>
</organism>
<accession>A0A183ESY0</accession>
<evidence type="ECO:0000313" key="2">
    <source>
        <dbReference type="EMBL" id="VDN42354.1"/>
    </source>
</evidence>
<dbReference type="AlphaFoldDB" id="A0A183ESY0"/>